<dbReference type="OrthoDB" id="9804723at2"/>
<dbReference type="Pfam" id="PF00561">
    <property type="entry name" value="Abhydrolase_1"/>
    <property type="match status" value="1"/>
</dbReference>
<dbReference type="InterPro" id="IPR000073">
    <property type="entry name" value="AB_hydrolase_1"/>
</dbReference>
<dbReference type="RefSeq" id="WP_151544385.1">
    <property type="nucleotide sequence ID" value="NZ_WBMR01000141.1"/>
</dbReference>
<sequence>MRTTVREGRRIAWETVGSGPPLVLLHGSFGDRGTWRSGGHADALAGERRLVLIDAIGHGGSDAPLDASAYRVERQVDDIVAVLDAEGIGRTAFWGASMGGTIGFHLLARHPERLTCLIAGGAHPGEAGAEPAEVERVAALCREKGAEPFVEAAERQSTVPGWMRDAMLAIDPDVLAAQTVGLSQRDGVAAAVAAAGVPVLLLAGDRDDRLPEIRRTAEAVPGASLAELPGCGHLDAFLRLDLTLPVVRPFLRRYASGAPLSGGDRFRG</sequence>
<evidence type="ECO:0000313" key="2">
    <source>
        <dbReference type="EMBL" id="KAB2370764.1"/>
    </source>
</evidence>
<evidence type="ECO:0000313" key="3">
    <source>
        <dbReference type="Proteomes" id="UP000483004"/>
    </source>
</evidence>
<gene>
    <name evidence="2" type="ORF">F9B16_34340</name>
</gene>
<keyword evidence="2" id="KW-0378">Hydrolase</keyword>
<evidence type="ECO:0000259" key="1">
    <source>
        <dbReference type="Pfam" id="PF00561"/>
    </source>
</evidence>
<dbReference type="PANTHER" id="PTHR43798">
    <property type="entry name" value="MONOACYLGLYCEROL LIPASE"/>
    <property type="match status" value="1"/>
</dbReference>
<accession>A0A6L3VJB7</accession>
<dbReference type="Proteomes" id="UP000483004">
    <property type="component" value="Unassembled WGS sequence"/>
</dbReference>
<dbReference type="InterPro" id="IPR029058">
    <property type="entry name" value="AB_hydrolase_fold"/>
</dbReference>
<dbReference type="PRINTS" id="PR00111">
    <property type="entry name" value="ABHYDROLASE"/>
</dbReference>
<organism evidence="2 3">
    <name type="scientific">Actinomadura montaniterrae</name>
    <dbReference type="NCBI Taxonomy" id="1803903"/>
    <lineage>
        <taxon>Bacteria</taxon>
        <taxon>Bacillati</taxon>
        <taxon>Actinomycetota</taxon>
        <taxon>Actinomycetes</taxon>
        <taxon>Streptosporangiales</taxon>
        <taxon>Thermomonosporaceae</taxon>
        <taxon>Actinomadura</taxon>
    </lineage>
</organism>
<comment type="caution">
    <text evidence="2">The sequence shown here is derived from an EMBL/GenBank/DDBJ whole genome shotgun (WGS) entry which is preliminary data.</text>
</comment>
<dbReference type="SUPFAM" id="SSF53474">
    <property type="entry name" value="alpha/beta-Hydrolases"/>
    <property type="match status" value="1"/>
</dbReference>
<dbReference type="Gene3D" id="3.40.50.1820">
    <property type="entry name" value="alpha/beta hydrolase"/>
    <property type="match status" value="1"/>
</dbReference>
<reference evidence="2 3" key="1">
    <citation type="submission" date="2019-09" db="EMBL/GenBank/DDBJ databases">
        <title>Actinomadura physcomitrii sp. nov., a novel actinomycete isolated from moss [Physcomitrium sphaericum (Ludw) Fuernr].</title>
        <authorList>
            <person name="Liu C."/>
            <person name="Zhuang X."/>
        </authorList>
    </citation>
    <scope>NUCLEOTIDE SEQUENCE [LARGE SCALE GENOMIC DNA]</scope>
    <source>
        <strain evidence="2 3">CYP1-1B</strain>
    </source>
</reference>
<dbReference type="InterPro" id="IPR050266">
    <property type="entry name" value="AB_hydrolase_sf"/>
</dbReference>
<dbReference type="AlphaFoldDB" id="A0A6L3VJB7"/>
<dbReference type="EMBL" id="WBMR01000141">
    <property type="protein sequence ID" value="KAB2370764.1"/>
    <property type="molecule type" value="Genomic_DNA"/>
</dbReference>
<name>A0A6L3VJB7_9ACTN</name>
<feature type="domain" description="AB hydrolase-1" evidence="1">
    <location>
        <begin position="20"/>
        <end position="124"/>
    </location>
</feature>
<protein>
    <submittedName>
        <fullName evidence="2">Alpha/beta fold hydrolase</fullName>
    </submittedName>
</protein>
<proteinExistence type="predicted"/>
<dbReference type="GO" id="GO:0016787">
    <property type="term" value="F:hydrolase activity"/>
    <property type="evidence" value="ECO:0007669"/>
    <property type="project" value="UniProtKB-KW"/>
</dbReference>
<keyword evidence="3" id="KW-1185">Reference proteome</keyword>